<reference evidence="2" key="1">
    <citation type="journal article" date="2020" name="mSystems">
        <title>Genome- and Community-Level Interaction Insights into Carbon Utilization and Element Cycling Functions of Hydrothermarchaeota in Hydrothermal Sediment.</title>
        <authorList>
            <person name="Zhou Z."/>
            <person name="Liu Y."/>
            <person name="Xu W."/>
            <person name="Pan J."/>
            <person name="Luo Z.H."/>
            <person name="Li M."/>
        </authorList>
    </citation>
    <scope>NUCLEOTIDE SEQUENCE [LARGE SCALE GENOMIC DNA]</scope>
    <source>
        <strain evidence="2">SpSt-906</strain>
    </source>
</reference>
<dbReference type="PANTHER" id="PTHR43143">
    <property type="entry name" value="METALLOPHOSPHOESTERASE, CALCINEURIN SUPERFAMILY"/>
    <property type="match status" value="1"/>
</dbReference>
<sequence>MRKLNWLILFFSPLFAFKFCVLGDRTPLAGNEVFEQVMKEIKVLKPDFIIHLGNLIKGKGRDTSGIIREWNFIKKTFDDLGIPYYLCPGSEDIWDEKSEEIFLRFFNKTFYSFNYDNCHFIILDFSRFPRFSDLPKEMLDWLRDDLSLHRRKKWIFVFGHRPYWRTLKEKFPLHKILSSFGVDFFFSGYSCFYTYHLMDSIHYFQVGPTGARFKEESEEERGAFPNYLLIEVQKDFVNVIVIRPGSILRPDIVTLKGIEEESLTSEKISISPFLVEPKDNGLEKEILVSLENPFSYELRGEVFWVPFSWKVSPPKAKFFLSPFGKGSFPFSLCFKGDLFPLPELVVCFQKDGEKVESISKSLPIKREVFASKFTPGIDGVIEEWKSGIDLFSNESGNKASLKSILFLGVDSLNLYFAVQNYEKKIVARLREKDGLIKEDDFACLLFSSSPDTIFEFSFNPRGFVYDKVYLKEGGKFKRREWDAHPEIKSLIGENYWQAEIALPLSRLRLGERNSLGFNFLRYSVDDSLSLFFQPPISHKPISSLRIDENSFGILLIK</sequence>
<dbReference type="InterPro" id="IPR051918">
    <property type="entry name" value="STPP_CPPED1"/>
</dbReference>
<dbReference type="Pfam" id="PF00149">
    <property type="entry name" value="Metallophos"/>
    <property type="match status" value="1"/>
</dbReference>
<dbReference type="Gene3D" id="3.60.21.10">
    <property type="match status" value="1"/>
</dbReference>
<dbReference type="PANTHER" id="PTHR43143:SF1">
    <property type="entry name" value="SERINE_THREONINE-PROTEIN PHOSPHATASE CPPED1"/>
    <property type="match status" value="1"/>
</dbReference>
<accession>A0A7C3Z2G4</accession>
<protein>
    <recommendedName>
        <fullName evidence="1">Calcineurin-like phosphoesterase domain-containing protein</fullName>
    </recommendedName>
</protein>
<organism evidence="2">
    <name type="scientific">candidate division WOR-3 bacterium</name>
    <dbReference type="NCBI Taxonomy" id="2052148"/>
    <lineage>
        <taxon>Bacteria</taxon>
        <taxon>Bacteria division WOR-3</taxon>
    </lineage>
</organism>
<dbReference type="EMBL" id="DTMQ01000040">
    <property type="protein sequence ID" value="HGE99680.1"/>
    <property type="molecule type" value="Genomic_DNA"/>
</dbReference>
<dbReference type="InterPro" id="IPR004843">
    <property type="entry name" value="Calcineurin-like_PHP"/>
</dbReference>
<gene>
    <name evidence="2" type="ORF">ENX07_06390</name>
</gene>
<dbReference type="InterPro" id="IPR029052">
    <property type="entry name" value="Metallo-depent_PP-like"/>
</dbReference>
<dbReference type="Gene3D" id="2.60.40.1190">
    <property type="match status" value="1"/>
</dbReference>
<feature type="domain" description="Calcineurin-like phosphoesterase" evidence="1">
    <location>
        <begin position="32"/>
        <end position="188"/>
    </location>
</feature>
<evidence type="ECO:0000313" key="2">
    <source>
        <dbReference type="EMBL" id="HGE99680.1"/>
    </source>
</evidence>
<dbReference type="AlphaFoldDB" id="A0A7C3Z2G4"/>
<dbReference type="SUPFAM" id="SSF56300">
    <property type="entry name" value="Metallo-dependent phosphatases"/>
    <property type="match status" value="1"/>
</dbReference>
<dbReference type="GO" id="GO:0016787">
    <property type="term" value="F:hydrolase activity"/>
    <property type="evidence" value="ECO:0007669"/>
    <property type="project" value="InterPro"/>
</dbReference>
<evidence type="ECO:0000259" key="1">
    <source>
        <dbReference type="Pfam" id="PF00149"/>
    </source>
</evidence>
<name>A0A7C3Z2G4_UNCW3</name>
<comment type="caution">
    <text evidence="2">The sequence shown here is derived from an EMBL/GenBank/DDBJ whole genome shotgun (WGS) entry which is preliminary data.</text>
</comment>
<proteinExistence type="predicted"/>
<dbReference type="SUPFAM" id="SSF49344">
    <property type="entry name" value="CBD9-like"/>
    <property type="match status" value="1"/>
</dbReference>